<sequence length="194" mass="22612">MDSRRLNLLYQCYNSLCDQNEFSCLTRTLFISHQYQVWLSFRLHNFRILNCSLLKVDSSLSIRSQFGYLVNYSGVVSYQYKLIKAMISDSLANSITSKYIHFDFNQTKKFDGRNNIVIQIASAIQSGTASLFDGPCKPIKLQVETVSECNIAKIFHRQSYEDGFKLNQKIQIVIQQLLRYLNNLFSPKWCLIYI</sequence>
<dbReference type="EMBL" id="CAXDID020000270">
    <property type="protein sequence ID" value="CAL6067828.1"/>
    <property type="molecule type" value="Genomic_DNA"/>
</dbReference>
<protein>
    <submittedName>
        <fullName evidence="2">Hypothetical_protein</fullName>
    </submittedName>
</protein>
<dbReference type="AlphaFoldDB" id="A0AA86N5Q8"/>
<comment type="caution">
    <text evidence="1">The sequence shown here is derived from an EMBL/GenBank/DDBJ whole genome shotgun (WGS) entry which is preliminary data.</text>
</comment>
<proteinExistence type="predicted"/>
<evidence type="ECO:0000313" key="2">
    <source>
        <dbReference type="EMBL" id="CAL6067828.1"/>
    </source>
</evidence>
<reference evidence="1" key="1">
    <citation type="submission" date="2023-06" db="EMBL/GenBank/DDBJ databases">
        <authorList>
            <person name="Kurt Z."/>
        </authorList>
    </citation>
    <scope>NUCLEOTIDE SEQUENCE</scope>
</reference>
<evidence type="ECO:0000313" key="3">
    <source>
        <dbReference type="Proteomes" id="UP001642409"/>
    </source>
</evidence>
<name>A0AA86N5Q8_9EUKA</name>
<dbReference type="EMBL" id="CATOUU010000022">
    <property type="protein sequence ID" value="CAI9913260.1"/>
    <property type="molecule type" value="Genomic_DNA"/>
</dbReference>
<keyword evidence="3" id="KW-1185">Reference proteome</keyword>
<evidence type="ECO:0000313" key="1">
    <source>
        <dbReference type="EMBL" id="CAI9913260.1"/>
    </source>
</evidence>
<gene>
    <name evidence="2" type="ORF">HINF_LOCUS53209</name>
    <name evidence="1" type="ORF">HINF_LOCUS905</name>
</gene>
<accession>A0AA86N5Q8</accession>
<organism evidence="1">
    <name type="scientific">Hexamita inflata</name>
    <dbReference type="NCBI Taxonomy" id="28002"/>
    <lineage>
        <taxon>Eukaryota</taxon>
        <taxon>Metamonada</taxon>
        <taxon>Diplomonadida</taxon>
        <taxon>Hexamitidae</taxon>
        <taxon>Hexamitinae</taxon>
        <taxon>Hexamita</taxon>
    </lineage>
</organism>
<dbReference type="Proteomes" id="UP001642409">
    <property type="component" value="Unassembled WGS sequence"/>
</dbReference>
<reference evidence="2 3" key="2">
    <citation type="submission" date="2024-07" db="EMBL/GenBank/DDBJ databases">
        <authorList>
            <person name="Akdeniz Z."/>
        </authorList>
    </citation>
    <scope>NUCLEOTIDE SEQUENCE [LARGE SCALE GENOMIC DNA]</scope>
</reference>